<evidence type="ECO:0000256" key="5">
    <source>
        <dbReference type="ARBA" id="ARBA00023163"/>
    </source>
</evidence>
<dbReference type="Pfam" id="PF07524">
    <property type="entry name" value="Bromo_TP"/>
    <property type="match status" value="1"/>
</dbReference>
<reference evidence="9 10" key="1">
    <citation type="submission" date="2024-02" db="EMBL/GenBank/DDBJ databases">
        <authorList>
            <consortium name="ELIXIR-Norway"/>
            <consortium name="Elixir Norway"/>
        </authorList>
    </citation>
    <scope>NUCLEOTIDE SEQUENCE [LARGE SCALE GENOMIC DNA]</scope>
</reference>
<name>A0ABP0TA29_9BRYO</name>
<protein>
    <recommendedName>
        <fullName evidence="3">Transcription initiation factor TFIID subunit 8</fullName>
    </recommendedName>
</protein>
<keyword evidence="5" id="KW-0804">Transcription</keyword>
<sequence length="450" mass="47956">MAAKASKDREKGSKKSLTSGPGTGSSGVNSASGGSAGGGGNSGGSIDAFGRSVAKLAVAQVCEATGFHALQQSAVETLADIALRYLGDLGKAAHSYANLSGRTQCNALDVILGIEDLGSGLAGAAETSRCVANSAALRDVMRYVEYAEEIPFARPVPHFPVFKKRAPTPSFAQLGETPPHPHIPSWLPAFPDPHTYCHTPVWNERKSDPRLDKLEQARQRRKAERSLVSLHLRLSGRGAVVSDGSNNNLLNLVVTSGGDSQPYSRQQWPTQEQDVSSAKTAPEAHGSKGKGKRPAAHHPFLAPPLSAGEKEVTLVTPFRGTTELHAQNQDSHGPAALPSVLEAFAPALEAVKKGFEVADSGSRPLKEKQQTFIAETKDRMPVSLTFDWGQKTRAKALAAKRCLAQPVSPPSNKRARGNASSWKEEEKDEKSKRAEQILAQAMEESEEVAQ</sequence>
<feature type="compositionally biased region" description="Polar residues" evidence="7">
    <location>
        <begin position="259"/>
        <end position="279"/>
    </location>
</feature>
<feature type="region of interest" description="Disordered" evidence="7">
    <location>
        <begin position="258"/>
        <end position="303"/>
    </location>
</feature>
<feature type="compositionally biased region" description="Basic and acidic residues" evidence="7">
    <location>
        <begin position="1"/>
        <end position="13"/>
    </location>
</feature>
<feature type="region of interest" description="Disordered" evidence="7">
    <location>
        <begin position="400"/>
        <end position="450"/>
    </location>
</feature>
<evidence type="ECO:0000256" key="4">
    <source>
        <dbReference type="ARBA" id="ARBA00023015"/>
    </source>
</evidence>
<dbReference type="InterPro" id="IPR019473">
    <property type="entry name" value="TFIID_su8_C"/>
</dbReference>
<comment type="similarity">
    <text evidence="2">Belongs to the TAF8 family.</text>
</comment>
<dbReference type="InterPro" id="IPR006565">
    <property type="entry name" value="BTP"/>
</dbReference>
<dbReference type="Gene3D" id="1.10.20.10">
    <property type="entry name" value="Histone, subunit A"/>
    <property type="match status" value="1"/>
</dbReference>
<evidence type="ECO:0000256" key="1">
    <source>
        <dbReference type="ARBA" id="ARBA00004123"/>
    </source>
</evidence>
<comment type="subcellular location">
    <subcellularLocation>
        <location evidence="1">Nucleus</location>
    </subcellularLocation>
</comment>
<feature type="compositionally biased region" description="Low complexity" evidence="7">
    <location>
        <begin position="15"/>
        <end position="33"/>
    </location>
</feature>
<evidence type="ECO:0000313" key="9">
    <source>
        <dbReference type="EMBL" id="CAK9190712.1"/>
    </source>
</evidence>
<evidence type="ECO:0000256" key="2">
    <source>
        <dbReference type="ARBA" id="ARBA00008767"/>
    </source>
</evidence>
<feature type="domain" description="Bromodomain associated" evidence="8">
    <location>
        <begin position="47"/>
        <end position="124"/>
    </location>
</feature>
<dbReference type="SMART" id="SM00576">
    <property type="entry name" value="BTP"/>
    <property type="match status" value="1"/>
</dbReference>
<dbReference type="CDD" id="cd08049">
    <property type="entry name" value="TAF8"/>
    <property type="match status" value="1"/>
</dbReference>
<organism evidence="9 10">
    <name type="scientific">Sphagnum troendelagicum</name>
    <dbReference type="NCBI Taxonomy" id="128251"/>
    <lineage>
        <taxon>Eukaryota</taxon>
        <taxon>Viridiplantae</taxon>
        <taxon>Streptophyta</taxon>
        <taxon>Embryophyta</taxon>
        <taxon>Bryophyta</taxon>
        <taxon>Sphagnophytina</taxon>
        <taxon>Sphagnopsida</taxon>
        <taxon>Sphagnales</taxon>
        <taxon>Sphagnaceae</taxon>
        <taxon>Sphagnum</taxon>
    </lineage>
</organism>
<dbReference type="PANTHER" id="PTHR46338">
    <property type="entry name" value="TRANSCRIPTION INITIATION FACTOR TFIID SUBUNIT 8"/>
    <property type="match status" value="1"/>
</dbReference>
<evidence type="ECO:0000256" key="6">
    <source>
        <dbReference type="ARBA" id="ARBA00023242"/>
    </source>
</evidence>
<accession>A0ABP0TA29</accession>
<gene>
    <name evidence="9" type="ORF">CSSPTR1EN2_LOCUS1027</name>
</gene>
<evidence type="ECO:0000259" key="8">
    <source>
        <dbReference type="SMART" id="SM00576"/>
    </source>
</evidence>
<dbReference type="InterPro" id="IPR037818">
    <property type="entry name" value="TAF8"/>
</dbReference>
<feature type="region of interest" description="Disordered" evidence="7">
    <location>
        <begin position="1"/>
        <end position="38"/>
    </location>
</feature>
<dbReference type="InterPro" id="IPR009072">
    <property type="entry name" value="Histone-fold"/>
</dbReference>
<evidence type="ECO:0000256" key="7">
    <source>
        <dbReference type="SAM" id="MobiDB-lite"/>
    </source>
</evidence>
<feature type="compositionally biased region" description="Basic residues" evidence="7">
    <location>
        <begin position="287"/>
        <end position="296"/>
    </location>
</feature>
<evidence type="ECO:0000313" key="10">
    <source>
        <dbReference type="Proteomes" id="UP001497512"/>
    </source>
</evidence>
<keyword evidence="10" id="KW-1185">Reference proteome</keyword>
<dbReference type="Pfam" id="PF10406">
    <property type="entry name" value="TAF8_C"/>
    <property type="match status" value="1"/>
</dbReference>
<feature type="compositionally biased region" description="Basic and acidic residues" evidence="7">
    <location>
        <begin position="422"/>
        <end position="435"/>
    </location>
</feature>
<evidence type="ECO:0000256" key="3">
    <source>
        <dbReference type="ARBA" id="ARBA00017307"/>
    </source>
</evidence>
<keyword evidence="4" id="KW-0805">Transcription regulation</keyword>
<proteinExistence type="inferred from homology"/>
<dbReference type="PANTHER" id="PTHR46338:SF1">
    <property type="entry name" value="TRANSCRIPTION INITIATION FACTOR TFIID SUBUNIT 8"/>
    <property type="match status" value="1"/>
</dbReference>
<dbReference type="Proteomes" id="UP001497512">
    <property type="component" value="Chromosome 1"/>
</dbReference>
<keyword evidence="6" id="KW-0539">Nucleus</keyword>
<dbReference type="EMBL" id="OZ019893">
    <property type="protein sequence ID" value="CAK9190712.1"/>
    <property type="molecule type" value="Genomic_DNA"/>
</dbReference>